<name>A0AAW1XD67_RUBAR</name>
<proteinExistence type="predicted"/>
<evidence type="ECO:0000256" key="1">
    <source>
        <dbReference type="SAM" id="MobiDB-lite"/>
    </source>
</evidence>
<feature type="region of interest" description="Disordered" evidence="1">
    <location>
        <begin position="90"/>
        <end position="114"/>
    </location>
</feature>
<dbReference type="Proteomes" id="UP001457282">
    <property type="component" value="Unassembled WGS sequence"/>
</dbReference>
<sequence length="114" mass="12198">MVETPAVLAAVAGIAEEVSKAWQAWAALLGFMAHGGERHGGSSWWSEAKLREHGPVGTRQRSATVALEIELSFRWMRRADAVAELITGDCSGSSKEKRHGLAGEAGAAQEVRRS</sequence>
<gene>
    <name evidence="2" type="ORF">M0R45_021615</name>
</gene>
<evidence type="ECO:0000313" key="2">
    <source>
        <dbReference type="EMBL" id="KAK9934474.1"/>
    </source>
</evidence>
<accession>A0AAW1XD67</accession>
<protein>
    <submittedName>
        <fullName evidence="2">Uncharacterized protein</fullName>
    </submittedName>
</protein>
<dbReference type="EMBL" id="JBEDUW010000004">
    <property type="protein sequence ID" value="KAK9934474.1"/>
    <property type="molecule type" value="Genomic_DNA"/>
</dbReference>
<organism evidence="2 3">
    <name type="scientific">Rubus argutus</name>
    <name type="common">Southern blackberry</name>
    <dbReference type="NCBI Taxonomy" id="59490"/>
    <lineage>
        <taxon>Eukaryota</taxon>
        <taxon>Viridiplantae</taxon>
        <taxon>Streptophyta</taxon>
        <taxon>Embryophyta</taxon>
        <taxon>Tracheophyta</taxon>
        <taxon>Spermatophyta</taxon>
        <taxon>Magnoliopsida</taxon>
        <taxon>eudicotyledons</taxon>
        <taxon>Gunneridae</taxon>
        <taxon>Pentapetalae</taxon>
        <taxon>rosids</taxon>
        <taxon>fabids</taxon>
        <taxon>Rosales</taxon>
        <taxon>Rosaceae</taxon>
        <taxon>Rosoideae</taxon>
        <taxon>Rosoideae incertae sedis</taxon>
        <taxon>Rubus</taxon>
    </lineage>
</organism>
<keyword evidence="3" id="KW-1185">Reference proteome</keyword>
<reference evidence="2 3" key="1">
    <citation type="journal article" date="2023" name="G3 (Bethesda)">
        <title>A chromosome-length genome assembly and annotation of blackberry (Rubus argutus, cv. 'Hillquist').</title>
        <authorList>
            <person name="Bruna T."/>
            <person name="Aryal R."/>
            <person name="Dudchenko O."/>
            <person name="Sargent D.J."/>
            <person name="Mead D."/>
            <person name="Buti M."/>
            <person name="Cavallini A."/>
            <person name="Hytonen T."/>
            <person name="Andres J."/>
            <person name="Pham M."/>
            <person name="Weisz D."/>
            <person name="Mascagni F."/>
            <person name="Usai G."/>
            <person name="Natali L."/>
            <person name="Bassil N."/>
            <person name="Fernandez G.E."/>
            <person name="Lomsadze A."/>
            <person name="Armour M."/>
            <person name="Olukolu B."/>
            <person name="Poorten T."/>
            <person name="Britton C."/>
            <person name="Davik J."/>
            <person name="Ashrafi H."/>
            <person name="Aiden E.L."/>
            <person name="Borodovsky M."/>
            <person name="Worthington M."/>
        </authorList>
    </citation>
    <scope>NUCLEOTIDE SEQUENCE [LARGE SCALE GENOMIC DNA]</scope>
    <source>
        <strain evidence="2">PI 553951</strain>
    </source>
</reference>
<comment type="caution">
    <text evidence="2">The sequence shown here is derived from an EMBL/GenBank/DDBJ whole genome shotgun (WGS) entry which is preliminary data.</text>
</comment>
<dbReference type="AlphaFoldDB" id="A0AAW1XD67"/>
<evidence type="ECO:0000313" key="3">
    <source>
        <dbReference type="Proteomes" id="UP001457282"/>
    </source>
</evidence>